<comment type="caution">
    <text evidence="2">The sequence shown here is derived from an EMBL/GenBank/DDBJ whole genome shotgun (WGS) entry which is preliminary data.</text>
</comment>
<reference evidence="2 3" key="1">
    <citation type="submission" date="2019-07" db="EMBL/GenBank/DDBJ databases">
        <title>Genome sequencing of 100 strains of the haloalkaliphilic chemolithoautotrophic sulfur-oxidizing bacterium Thioalkalivibrio.</title>
        <authorList>
            <person name="Muyzer G."/>
        </authorList>
    </citation>
    <scope>NUCLEOTIDE SEQUENCE [LARGE SCALE GENOMIC DNA]</scope>
    <source>
        <strain evidence="2 3">ASO4-4</strain>
    </source>
</reference>
<dbReference type="OrthoDB" id="5418797at2"/>
<organism evidence="2 3">
    <name type="scientific">Desulfobotulus alkaliphilus</name>
    <dbReference type="NCBI Taxonomy" id="622671"/>
    <lineage>
        <taxon>Bacteria</taxon>
        <taxon>Pseudomonadati</taxon>
        <taxon>Thermodesulfobacteriota</taxon>
        <taxon>Desulfobacteria</taxon>
        <taxon>Desulfobacterales</taxon>
        <taxon>Desulfobacteraceae</taxon>
        <taxon>Desulfobotulus</taxon>
    </lineage>
</organism>
<proteinExistence type="predicted"/>
<dbReference type="NCBIfam" id="TIGR03357">
    <property type="entry name" value="VI_zyme"/>
    <property type="match status" value="1"/>
</dbReference>
<evidence type="ECO:0000313" key="2">
    <source>
        <dbReference type="EMBL" id="TWI66667.1"/>
    </source>
</evidence>
<evidence type="ECO:0000313" key="3">
    <source>
        <dbReference type="Proteomes" id="UP000318307"/>
    </source>
</evidence>
<dbReference type="AlphaFoldDB" id="A0A562RC78"/>
<feature type="domain" description="IraD/Gp25-like" evidence="1">
    <location>
        <begin position="22"/>
        <end position="103"/>
    </location>
</feature>
<name>A0A562RC78_9BACT</name>
<keyword evidence="3" id="KW-1185">Reference proteome</keyword>
<evidence type="ECO:0000259" key="1">
    <source>
        <dbReference type="Pfam" id="PF04965"/>
    </source>
</evidence>
<dbReference type="Proteomes" id="UP000318307">
    <property type="component" value="Unassembled WGS sequence"/>
</dbReference>
<sequence length="127" mass="14782">MALFRKFSRAPGSLSEEQKEINDIIEHLNAILNTKKHYGSPLGNLGMEDLSHYRSKAAIGRIIMEEIRYNIENFEPRLEIVSIEHLEKETPMHLFFRLRCRLLGKSQEMEVVFDSASSFFRLNQAGR</sequence>
<dbReference type="InterPro" id="IPR007048">
    <property type="entry name" value="IraD/Gp25-like"/>
</dbReference>
<dbReference type="Pfam" id="PF04965">
    <property type="entry name" value="GPW_gp25"/>
    <property type="match status" value="1"/>
</dbReference>
<dbReference type="EMBL" id="VLLC01000030">
    <property type="protein sequence ID" value="TWI66667.1"/>
    <property type="molecule type" value="Genomic_DNA"/>
</dbReference>
<dbReference type="SUPFAM" id="SSF160719">
    <property type="entry name" value="gpW/gp25-like"/>
    <property type="match status" value="1"/>
</dbReference>
<dbReference type="InterPro" id="IPR017737">
    <property type="entry name" value="TssE1-like"/>
</dbReference>
<accession>A0A562RC78</accession>
<protein>
    <submittedName>
        <fullName evidence="2">Type VI secretion system lysozyme-like protein</fullName>
    </submittedName>
</protein>
<dbReference type="RefSeq" id="WP_144686288.1">
    <property type="nucleotide sequence ID" value="NZ_VLLC01000030.1"/>
</dbReference>
<dbReference type="Gene3D" id="3.10.450.40">
    <property type="match status" value="1"/>
</dbReference>
<gene>
    <name evidence="2" type="ORF">LZ24_02890</name>
</gene>